<dbReference type="CDD" id="cd17325">
    <property type="entry name" value="MFS_MdtG_SLC18_like"/>
    <property type="match status" value="1"/>
</dbReference>
<dbReference type="OrthoDB" id="5086884at2759"/>
<dbReference type="PANTHER" id="PTHR23506:SF23">
    <property type="entry name" value="GH10249P"/>
    <property type="match status" value="1"/>
</dbReference>
<feature type="transmembrane region" description="Helical" evidence="6">
    <location>
        <begin position="311"/>
        <end position="330"/>
    </location>
</feature>
<sequence>MVDQMTRTLLQVRSSKAFLVFAVCFAISTDMMLYGLIVPFAPTALHEKAGLPLDDVPRWTSILLTLYGAANTVVSRESSKAGIIFRESICGYITDRVQSRQRPFLIGLLKLATATALLCVGKHLSLWIIGRLLQGASAAVVSTVGIAILVDNFDGEAALGQTLGYVAMATIVGTTAGPLLGGVLYEHGGYYAPFGLAFGLLVLDFIFRLMMVDSRVIVEHSNSGHPTTSDEESWTDKSILDKKQTSVESRVPEPLHDNSRSIGSTLILLRSPRMLTALLVYLIISTSMTSFDSVLPIFVHNTFAWAQTAQGLIFICLMVPQVMSPLYGYTIDRWPRLRRYQAALALLGAVPILVCFRYVTQNTLEHKVLLCALLALIGTCFAILEPPIMVEISSIVEQIQSKHPGIFGKGGATAFAYGLSNCAFAAGAMVGPFLGGWVRDTYGWATMGWVLALPLGASSLLVLGFFR</sequence>
<dbReference type="VEuPathDB" id="FungiDB:AO090038000147"/>
<reference evidence="8 9" key="1">
    <citation type="submission" date="2016-10" db="EMBL/GenBank/DDBJ databases">
        <title>Genome sequencing of Aspergillus oryzae BCC7051.</title>
        <authorList>
            <person name="Thammarongtham C."/>
            <person name="Vorapreeda T."/>
            <person name="Nookaew I."/>
            <person name="Srisuk T."/>
            <person name="Land M."/>
            <person name="Jeennor S."/>
            <person name="Laoteng K."/>
        </authorList>
    </citation>
    <scope>NUCLEOTIDE SEQUENCE [LARGE SCALE GENOMIC DNA]</scope>
    <source>
        <strain evidence="8 9">BCC7051</strain>
    </source>
</reference>
<proteinExistence type="predicted"/>
<evidence type="ECO:0000256" key="4">
    <source>
        <dbReference type="ARBA" id="ARBA00022989"/>
    </source>
</evidence>
<dbReference type="PROSITE" id="PS50850">
    <property type="entry name" value="MFS"/>
    <property type="match status" value="1"/>
</dbReference>
<feature type="transmembrane region" description="Helical" evidence="6">
    <location>
        <begin position="366"/>
        <end position="384"/>
    </location>
</feature>
<keyword evidence="5 6" id="KW-0472">Membrane</keyword>
<dbReference type="Gene3D" id="1.20.1250.20">
    <property type="entry name" value="MFS general substrate transporter like domains"/>
    <property type="match status" value="1"/>
</dbReference>
<evidence type="ECO:0000256" key="3">
    <source>
        <dbReference type="ARBA" id="ARBA00022692"/>
    </source>
</evidence>
<dbReference type="InterPro" id="IPR036259">
    <property type="entry name" value="MFS_trans_sf"/>
</dbReference>
<evidence type="ECO:0000313" key="9">
    <source>
        <dbReference type="Proteomes" id="UP000190312"/>
    </source>
</evidence>
<gene>
    <name evidence="8" type="ORF">OAory_01112230</name>
</gene>
<evidence type="ECO:0000256" key="5">
    <source>
        <dbReference type="ARBA" id="ARBA00023136"/>
    </source>
</evidence>
<accession>A0A1S9D7J9</accession>
<dbReference type="GO" id="GO:0022857">
    <property type="term" value="F:transmembrane transporter activity"/>
    <property type="evidence" value="ECO:0007669"/>
    <property type="project" value="InterPro"/>
</dbReference>
<dbReference type="InterPro" id="IPR011701">
    <property type="entry name" value="MFS"/>
</dbReference>
<feature type="transmembrane region" description="Helical" evidence="6">
    <location>
        <begin position="132"/>
        <end position="150"/>
    </location>
</feature>
<evidence type="ECO:0000259" key="7">
    <source>
        <dbReference type="PROSITE" id="PS50850"/>
    </source>
</evidence>
<organism evidence="8 9">
    <name type="scientific">Aspergillus oryzae</name>
    <name type="common">Yellow koji mold</name>
    <dbReference type="NCBI Taxonomy" id="5062"/>
    <lineage>
        <taxon>Eukaryota</taxon>
        <taxon>Fungi</taxon>
        <taxon>Dikarya</taxon>
        <taxon>Ascomycota</taxon>
        <taxon>Pezizomycotina</taxon>
        <taxon>Eurotiomycetes</taxon>
        <taxon>Eurotiomycetidae</taxon>
        <taxon>Eurotiales</taxon>
        <taxon>Aspergillaceae</taxon>
        <taxon>Aspergillus</taxon>
        <taxon>Aspergillus subgen. Circumdati</taxon>
    </lineage>
</organism>
<evidence type="ECO:0000313" key="8">
    <source>
        <dbReference type="EMBL" id="OOO04886.1"/>
    </source>
</evidence>
<dbReference type="InterPro" id="IPR020846">
    <property type="entry name" value="MFS_dom"/>
</dbReference>
<comment type="caution">
    <text evidence="8">The sequence shown here is derived from an EMBL/GenBank/DDBJ whole genome shotgun (WGS) entry which is preliminary data.</text>
</comment>
<dbReference type="GO" id="GO:0016020">
    <property type="term" value="C:membrane"/>
    <property type="evidence" value="ECO:0007669"/>
    <property type="project" value="UniProtKB-SubCell"/>
</dbReference>
<evidence type="ECO:0000256" key="2">
    <source>
        <dbReference type="ARBA" id="ARBA00022448"/>
    </source>
</evidence>
<keyword evidence="4 6" id="KW-1133">Transmembrane helix</keyword>
<feature type="domain" description="Major facilitator superfamily (MFS) profile" evidence="7">
    <location>
        <begin position="16"/>
        <end position="467"/>
    </location>
</feature>
<feature type="transmembrane region" description="Helical" evidence="6">
    <location>
        <begin position="278"/>
        <end position="299"/>
    </location>
</feature>
<feature type="transmembrane region" description="Helical" evidence="6">
    <location>
        <begin position="414"/>
        <end position="438"/>
    </location>
</feature>
<dbReference type="Proteomes" id="UP000190312">
    <property type="component" value="Unassembled WGS sequence"/>
</dbReference>
<feature type="transmembrane region" description="Helical" evidence="6">
    <location>
        <begin position="162"/>
        <end position="184"/>
    </location>
</feature>
<feature type="transmembrane region" description="Helical" evidence="6">
    <location>
        <begin position="444"/>
        <end position="466"/>
    </location>
</feature>
<dbReference type="AlphaFoldDB" id="A0A1S9D7J9"/>
<keyword evidence="3 6" id="KW-0812">Transmembrane</keyword>
<evidence type="ECO:0000256" key="1">
    <source>
        <dbReference type="ARBA" id="ARBA00004141"/>
    </source>
</evidence>
<dbReference type="EMBL" id="MKZY01000010">
    <property type="protein sequence ID" value="OOO04886.1"/>
    <property type="molecule type" value="Genomic_DNA"/>
</dbReference>
<keyword evidence="2" id="KW-0813">Transport</keyword>
<name>A0A1S9D7J9_ASPOZ</name>
<evidence type="ECO:0000256" key="6">
    <source>
        <dbReference type="SAM" id="Phobius"/>
    </source>
</evidence>
<feature type="transmembrane region" description="Helical" evidence="6">
    <location>
        <begin position="342"/>
        <end position="360"/>
    </location>
</feature>
<feature type="transmembrane region" description="Helical" evidence="6">
    <location>
        <begin position="190"/>
        <end position="207"/>
    </location>
</feature>
<feature type="transmembrane region" description="Helical" evidence="6">
    <location>
        <begin position="17"/>
        <end position="37"/>
    </location>
</feature>
<dbReference type="Pfam" id="PF07690">
    <property type="entry name" value="MFS_1"/>
    <property type="match status" value="1"/>
</dbReference>
<comment type="subcellular location">
    <subcellularLocation>
        <location evidence="1">Membrane</location>
        <topology evidence="1">Multi-pass membrane protein</topology>
    </subcellularLocation>
</comment>
<dbReference type="PANTHER" id="PTHR23506">
    <property type="entry name" value="GH10249P"/>
    <property type="match status" value="1"/>
</dbReference>
<dbReference type="eggNOG" id="KOG3764">
    <property type="taxonomic scope" value="Eukaryota"/>
</dbReference>
<dbReference type="InterPro" id="IPR050930">
    <property type="entry name" value="MFS_Vesicular_Transporter"/>
</dbReference>
<protein>
    <submittedName>
        <fullName evidence="8">Major facilitator superfamily MFS_1</fullName>
    </submittedName>
</protein>
<dbReference type="SUPFAM" id="SSF103473">
    <property type="entry name" value="MFS general substrate transporter"/>
    <property type="match status" value="1"/>
</dbReference>